<evidence type="ECO:0000313" key="6">
    <source>
        <dbReference type="Proteomes" id="UP000610594"/>
    </source>
</evidence>
<accession>A0ABX0MVZ6</accession>
<dbReference type="InterPro" id="IPR001826">
    <property type="entry name" value="RHS"/>
</dbReference>
<feature type="domain" description="RHS protein conserved region" evidence="3">
    <location>
        <begin position="1009"/>
        <end position="1039"/>
    </location>
</feature>
<reference evidence="5 6" key="1">
    <citation type="submission" date="2019-10" db="EMBL/GenBank/DDBJ databases">
        <title>Taxonomy of Antarctic Massilia spp.: description of Massilia rubra sp. nov., Massilia aquatica sp. nov., Massilia mucilaginosa sp. nov., Massilia frigida sp. nov. isolated from streams, lakes and regoliths.</title>
        <authorList>
            <person name="Holochova P."/>
            <person name="Sedlacek I."/>
            <person name="Kralova S."/>
            <person name="Maslanova I."/>
            <person name="Busse H.-J."/>
            <person name="Stankova E."/>
            <person name="Vrbovska V."/>
            <person name="Kovarovic V."/>
            <person name="Bartak M."/>
            <person name="Svec P."/>
            <person name="Pantucek R."/>
        </authorList>
    </citation>
    <scope>NUCLEOTIDE SEQUENCE [LARGE SCALE GENOMIC DNA]</scope>
    <source>
        <strain evidence="5 6">CCM 8694</strain>
    </source>
</reference>
<comment type="caution">
    <text evidence="5">The sequence shown here is derived from an EMBL/GenBank/DDBJ whole genome shotgun (WGS) entry which is preliminary data.</text>
</comment>
<protein>
    <recommendedName>
        <fullName evidence="7">Type IV secretion protein Rhs</fullName>
    </recommendedName>
</protein>
<dbReference type="InterPro" id="IPR006530">
    <property type="entry name" value="YD"/>
</dbReference>
<keyword evidence="1" id="KW-0677">Repeat</keyword>
<feature type="domain" description="Teneurin-like YD-shell" evidence="4">
    <location>
        <begin position="756"/>
        <end position="929"/>
    </location>
</feature>
<evidence type="ECO:0000256" key="1">
    <source>
        <dbReference type="ARBA" id="ARBA00022737"/>
    </source>
</evidence>
<dbReference type="EMBL" id="WHJF01000118">
    <property type="protein sequence ID" value="NHZ66192.1"/>
    <property type="molecule type" value="Genomic_DNA"/>
</dbReference>
<dbReference type="Gene3D" id="2.180.10.10">
    <property type="entry name" value="RHS repeat-associated core"/>
    <property type="match status" value="3"/>
</dbReference>
<dbReference type="Pfam" id="PF25023">
    <property type="entry name" value="TEN_YD-shell"/>
    <property type="match status" value="1"/>
</dbReference>
<dbReference type="NCBIfam" id="TIGR03696">
    <property type="entry name" value="Rhs_assc_core"/>
    <property type="match status" value="1"/>
</dbReference>
<name>A0ABX0MVZ6_9BURK</name>
<dbReference type="Proteomes" id="UP000610594">
    <property type="component" value="Unassembled WGS sequence"/>
</dbReference>
<feature type="region of interest" description="Disordered" evidence="2">
    <location>
        <begin position="1141"/>
        <end position="1171"/>
    </location>
</feature>
<feature type="non-terminal residue" evidence="5">
    <location>
        <position position="1"/>
    </location>
</feature>
<organism evidence="5 6">
    <name type="scientific">Massilia genomosp. 1</name>
    <dbReference type="NCBI Taxonomy" id="2609280"/>
    <lineage>
        <taxon>Bacteria</taxon>
        <taxon>Pseudomonadati</taxon>
        <taxon>Pseudomonadota</taxon>
        <taxon>Betaproteobacteria</taxon>
        <taxon>Burkholderiales</taxon>
        <taxon>Oxalobacteraceae</taxon>
        <taxon>Telluria group</taxon>
        <taxon>Massilia</taxon>
    </lineage>
</organism>
<dbReference type="PANTHER" id="PTHR32305">
    <property type="match status" value="1"/>
</dbReference>
<sequence>DKTGEWVDYNTQGQVVAYGDKNNNTVWMVRDKGGTLRGVIDAIGRVLYSLHYTGNLITEVRDYPIAGMALDLPARSVKYKYDAANRLHEVIDARGNSMFYEYDTSNNIIQITDQEGRVEKLAYAGASVAQYTAGDGGVSDYEFDYDDANKQFSTRITGPETASGRRVDDLTHDRSGKLVRRVVNGRVDEEVRYDSGARAETSTNARGFSKRTAYNEFEQVVELTQEDGTTLKRAYSAINLALLETTDELGVKTRFERDAKGNLSRLVEAAGTADERATELQVDEHGFAIKKTVKGRTEANGTVTADAVTLVTFDARGNVETLTEPEQGYFTFVYDRSGNRVSLTDPRKFTSITKYDAMGLVVRHTNALQKSWDSERDKVGNVLVTIDPLKRKKTRRYDAFNRVLESAAGALTSATVAYDPQGFPTVLRDGDGRETLIEYDNFQRMSKTVDGMGNATWFSYQIDDGSAAGALGSLNSPTEIRYPTYVRRQRYDALERPTATTLVERNGATRNLLTGYDPRGQVDSDSNAYGKVGTTQYNRLGQPLVLTDQLKKTTGMAYDVRGNLLELTDARGKVHRFGYDRNNRVVKETLALGQTAHTSYDLAGNVEQYVDFDESKTRFTYDDANRLVQALYYDKGNVLRRTAKYDWSATDRLIGWRNDDAGTQSSAIITYDDADRHTGETVTYPGGFTMGYSYLYSPGGKKVQLTWPDGGVIAYGYSKHGQLDSVEVPGEGRISVNAFNWTVPSKVTLPGGTVQSRKYDDLLSPVQLDVSAPNQQPLLNLASRYGAMQELKEDTRTDANAGLSTVKSYGYDDALRLKTVDSGTGSVLGNDTETFTLDELANRTAHSRIAGVWTYDANNRLKQRGTGADATSYEYDEAGNLILKKEPGGVLTQFVYDLDQRLIAVKDGSQRLIARYGYDAVGRRIWKEQYRHKDGSALAPAVRTYFLYAQEGLIAEATQPVTLNADLSVKADGPVSVTTQYGPRPNSSFTTGALFIKTKNSNGQTTVGYYHHDQRWAPLQATDRAGNIVWAASYDAFGRAQITSPAAGGGQPTIVSNLRLPGQVEDTETGMHYNYHRDYDPQTGRYIESDPIGLEGGVNPYAYVAGNPLGRIDPMGLACPADLKSAGKCIDAADYDPCKDGTDTSKGTSDEQAEKNRGSVDLYPDREAGGRVTKDGKFETAKSEYKYTDDGITTTLLLPRDGQTKDVVHSHPNGENWSAIPGPQDGMDDGYPNYIVRGDVIGVVEKVDGQYQYRLIRGRLTYDQRNAVRRRINDFRDAARKKNPCTCSK</sequence>
<dbReference type="Pfam" id="PF03527">
    <property type="entry name" value="RHS"/>
    <property type="match status" value="1"/>
</dbReference>
<evidence type="ECO:0000259" key="4">
    <source>
        <dbReference type="Pfam" id="PF25023"/>
    </source>
</evidence>
<evidence type="ECO:0000313" key="5">
    <source>
        <dbReference type="EMBL" id="NHZ66192.1"/>
    </source>
</evidence>
<evidence type="ECO:0008006" key="7">
    <source>
        <dbReference type="Google" id="ProtNLM"/>
    </source>
</evidence>
<proteinExistence type="predicted"/>
<dbReference type="PANTHER" id="PTHR32305:SF15">
    <property type="entry name" value="PROTEIN RHSA-RELATED"/>
    <property type="match status" value="1"/>
</dbReference>
<gene>
    <name evidence="5" type="ORF">F1735_28530</name>
</gene>
<dbReference type="Pfam" id="PF05593">
    <property type="entry name" value="RHS_repeat"/>
    <property type="match status" value="1"/>
</dbReference>
<dbReference type="InterPro" id="IPR056823">
    <property type="entry name" value="TEN-like_YD-shell"/>
</dbReference>
<evidence type="ECO:0000259" key="3">
    <source>
        <dbReference type="Pfam" id="PF03527"/>
    </source>
</evidence>
<dbReference type="NCBIfam" id="TIGR01643">
    <property type="entry name" value="YD_repeat_2x"/>
    <property type="match status" value="3"/>
</dbReference>
<dbReference type="InterPro" id="IPR050708">
    <property type="entry name" value="T6SS_VgrG/RHS"/>
</dbReference>
<evidence type="ECO:0000256" key="2">
    <source>
        <dbReference type="SAM" id="MobiDB-lite"/>
    </source>
</evidence>
<dbReference type="InterPro" id="IPR031325">
    <property type="entry name" value="RHS_repeat"/>
</dbReference>
<dbReference type="InterPro" id="IPR022385">
    <property type="entry name" value="Rhs_assc_core"/>
</dbReference>
<keyword evidence="6" id="KW-1185">Reference proteome</keyword>